<evidence type="ECO:0000313" key="3">
    <source>
        <dbReference type="Proteomes" id="UP000838412"/>
    </source>
</evidence>
<dbReference type="EMBL" id="OV696686">
    <property type="protein sequence ID" value="CAH1232418.1"/>
    <property type="molecule type" value="Genomic_DNA"/>
</dbReference>
<dbReference type="Proteomes" id="UP000838412">
    <property type="component" value="Chromosome 1"/>
</dbReference>
<dbReference type="GO" id="GO:0005615">
    <property type="term" value="C:extracellular space"/>
    <property type="evidence" value="ECO:0007669"/>
    <property type="project" value="TreeGrafter"/>
</dbReference>
<keyword evidence="1" id="KW-0732">Signal</keyword>
<feature type="signal peptide" evidence="1">
    <location>
        <begin position="1"/>
        <end position="20"/>
    </location>
</feature>
<evidence type="ECO:0000313" key="2">
    <source>
        <dbReference type="EMBL" id="CAH1232418.1"/>
    </source>
</evidence>
<gene>
    <name evidence="2" type="primary">MYDGF</name>
    <name evidence="2" type="ORF">BLAG_LOCUS1562</name>
</gene>
<dbReference type="GO" id="GO:0001938">
    <property type="term" value="P:positive regulation of endothelial cell proliferation"/>
    <property type="evidence" value="ECO:0007669"/>
    <property type="project" value="TreeGrafter"/>
</dbReference>
<accession>A0A8J9VB92</accession>
<dbReference type="InterPro" id="IPR018887">
    <property type="entry name" value="MYDGF"/>
</dbReference>
<sequence>MARFFTFCVLLSFMICLTVSKSAKKNKDPEFEAFKQENKKPKWSHVEEGLHAEAFDLIASGETLTFERKLASDDKFECSFTYAVKPGGAPTEEWRLTMTMSPDASAYSCQLRVERTEQRSDVMFEHFRLKVNGKQRFGYSDCYRTEEMKLGKAEFVVDEKALEISSVPEKFGGKVSAIFLVTAIHDKHFSCSFSYAAKPINVTEEEWRVSLTVSPDGSAYSCHVFCNNERQGLTSEVAFQKFHLKIKGDATRYGYTEVYRDPDNKLAEEEYSVDEDNMEVTQVDDKFGNRLSAVVIVAGMPLNHEEL</sequence>
<organism evidence="2 3">
    <name type="scientific">Branchiostoma lanceolatum</name>
    <name type="common">Common lancelet</name>
    <name type="synonym">Amphioxus lanceolatum</name>
    <dbReference type="NCBI Taxonomy" id="7740"/>
    <lineage>
        <taxon>Eukaryota</taxon>
        <taxon>Metazoa</taxon>
        <taxon>Chordata</taxon>
        <taxon>Cephalochordata</taxon>
        <taxon>Leptocardii</taxon>
        <taxon>Amphioxiformes</taxon>
        <taxon>Branchiostomatidae</taxon>
        <taxon>Branchiostoma</taxon>
    </lineage>
</organism>
<evidence type="ECO:0000256" key="1">
    <source>
        <dbReference type="SAM" id="SignalP"/>
    </source>
</evidence>
<protein>
    <submittedName>
        <fullName evidence="2">MYDGF protein</fullName>
    </submittedName>
</protein>
<proteinExistence type="predicted"/>
<keyword evidence="3" id="KW-1185">Reference proteome</keyword>
<dbReference type="OrthoDB" id="10288327at2759"/>
<name>A0A8J9VB92_BRALA</name>
<feature type="chain" id="PRO_5035460291" evidence="1">
    <location>
        <begin position="21"/>
        <end position="307"/>
    </location>
</feature>
<reference evidence="2" key="1">
    <citation type="submission" date="2022-01" db="EMBL/GenBank/DDBJ databases">
        <authorList>
            <person name="Braso-Vives M."/>
        </authorList>
    </citation>
    <scope>NUCLEOTIDE SEQUENCE</scope>
</reference>
<dbReference type="PANTHER" id="PTHR31230:SF1">
    <property type="entry name" value="MYELOID-DERIVED GROWTH FACTOR"/>
    <property type="match status" value="1"/>
</dbReference>
<dbReference type="PANTHER" id="PTHR31230">
    <property type="entry name" value="MYELOID-DERIVED GROWTH FACTOR MYDGF"/>
    <property type="match status" value="1"/>
</dbReference>
<dbReference type="AlphaFoldDB" id="A0A8J9VB92"/>
<dbReference type="Pfam" id="PF10572">
    <property type="entry name" value="UPF0556"/>
    <property type="match status" value="2"/>
</dbReference>